<accession>A0A2G5VKN4</accession>
<comment type="caution">
    <text evidence="2">The sequence shown here is derived from an EMBL/GenBank/DDBJ whole genome shotgun (WGS) entry which is preliminary data.</text>
</comment>
<evidence type="ECO:0008006" key="4">
    <source>
        <dbReference type="Google" id="ProtNLM"/>
    </source>
</evidence>
<dbReference type="GO" id="GO:0000447">
    <property type="term" value="P:endonucleolytic cleavage in ITS1 to separate SSU-rRNA from 5.8S rRNA and LSU-rRNA from tricistronic rRNA transcript (SSU-rRNA, 5.8S rRNA, LSU-rRNA)"/>
    <property type="evidence" value="ECO:0007669"/>
    <property type="project" value="TreeGrafter"/>
</dbReference>
<dbReference type="PANTHER" id="PTHR12311:SF7">
    <property type="entry name" value="ACTIVATOR OF BASAL TRANSCRIPTION 1"/>
    <property type="match status" value="1"/>
</dbReference>
<dbReference type="STRING" id="1611254.A0A2G5VKN4"/>
<dbReference type="PANTHER" id="PTHR12311">
    <property type="entry name" value="ACTIVATOR OF BASAL TRANSCRIPTION 1"/>
    <property type="match status" value="1"/>
</dbReference>
<evidence type="ECO:0000313" key="3">
    <source>
        <dbReference type="Proteomes" id="UP000230233"/>
    </source>
</evidence>
<organism evidence="2 3">
    <name type="scientific">Caenorhabditis nigoni</name>
    <dbReference type="NCBI Taxonomy" id="1611254"/>
    <lineage>
        <taxon>Eukaryota</taxon>
        <taxon>Metazoa</taxon>
        <taxon>Ecdysozoa</taxon>
        <taxon>Nematoda</taxon>
        <taxon>Chromadorea</taxon>
        <taxon>Rhabditida</taxon>
        <taxon>Rhabditina</taxon>
        <taxon>Rhabditomorpha</taxon>
        <taxon>Rhabditoidea</taxon>
        <taxon>Rhabditidae</taxon>
        <taxon>Peloderinae</taxon>
        <taxon>Caenorhabditis</taxon>
    </lineage>
</organism>
<dbReference type="InterPro" id="IPR039119">
    <property type="entry name" value="ABT1/Esf2"/>
</dbReference>
<dbReference type="GO" id="GO:0003723">
    <property type="term" value="F:RNA binding"/>
    <property type="evidence" value="ECO:0007669"/>
    <property type="project" value="TreeGrafter"/>
</dbReference>
<protein>
    <recommendedName>
        <fullName evidence="4">Activator of basal transcription 1</fullName>
    </recommendedName>
</protein>
<dbReference type="AlphaFoldDB" id="A0A2G5VKN4"/>
<name>A0A2G5VKN4_9PELO</name>
<dbReference type="EMBL" id="PDUG01000001">
    <property type="protein sequence ID" value="PIC52333.1"/>
    <property type="molecule type" value="Genomic_DNA"/>
</dbReference>
<proteinExistence type="predicted"/>
<dbReference type="GO" id="GO:0034462">
    <property type="term" value="P:small-subunit processome assembly"/>
    <property type="evidence" value="ECO:0007669"/>
    <property type="project" value="TreeGrafter"/>
</dbReference>
<sequence length="282" mass="33325">MCNCLIFNPELKTVKSNLCKMAPVQKKKKIIKKRNKEPVVEEVKEEEDLEPKKEEEEAEVSDKEDMDEAEMKEEEEDDDMETEEFEDPEQKQKKTGVVYFSMIPPKYNVVRIREYFEKRCPGQVGRIFLARNKHTKNPQYKYSEGWMELKKKKIAKAIAGQIDNTPIGGKNKDSVSSMLWNIRYLSGFKWVHLMEQLQYEKEVEKRRMNVEVAQARRIAAHFEEQIDKGKHLRKLEAKVKASGGKWDAFQRDVEQKKTIRVKKKRSKQVKTESSELMNMIFK</sequence>
<feature type="compositionally biased region" description="Basic and acidic residues" evidence="1">
    <location>
        <begin position="50"/>
        <end position="63"/>
    </location>
</feature>
<keyword evidence="3" id="KW-1185">Reference proteome</keyword>
<dbReference type="GO" id="GO:0000472">
    <property type="term" value="P:endonucleolytic cleavage to generate mature 5'-end of SSU-rRNA from (SSU-rRNA, 5.8S rRNA, LSU-rRNA)"/>
    <property type="evidence" value="ECO:0007669"/>
    <property type="project" value="TreeGrafter"/>
</dbReference>
<dbReference type="Proteomes" id="UP000230233">
    <property type="component" value="Chromosome I"/>
</dbReference>
<evidence type="ECO:0000256" key="1">
    <source>
        <dbReference type="SAM" id="MobiDB-lite"/>
    </source>
</evidence>
<feature type="region of interest" description="Disordered" evidence="1">
    <location>
        <begin position="32"/>
        <end position="90"/>
    </location>
</feature>
<reference evidence="3" key="1">
    <citation type="submission" date="2017-10" db="EMBL/GenBank/DDBJ databases">
        <title>Rapid genome shrinkage in a self-fertile nematode reveals novel sperm competition proteins.</title>
        <authorList>
            <person name="Yin D."/>
            <person name="Schwarz E.M."/>
            <person name="Thomas C.G."/>
            <person name="Felde R.L."/>
            <person name="Korf I.F."/>
            <person name="Cutter A.D."/>
            <person name="Schartner C.M."/>
            <person name="Ralston E.J."/>
            <person name="Meyer B.J."/>
            <person name="Haag E.S."/>
        </authorList>
    </citation>
    <scope>NUCLEOTIDE SEQUENCE [LARGE SCALE GENOMIC DNA]</scope>
    <source>
        <strain evidence="3">JU1422</strain>
    </source>
</reference>
<dbReference type="GO" id="GO:0000480">
    <property type="term" value="P:endonucleolytic cleavage in 5'-ETS of tricistronic rRNA transcript (SSU-rRNA, 5.8S rRNA, LSU-rRNA)"/>
    <property type="evidence" value="ECO:0007669"/>
    <property type="project" value="TreeGrafter"/>
</dbReference>
<gene>
    <name evidence="2" type="primary">Cni-F57B10.8</name>
    <name evidence="2" type="synonym">Cnig_chr_I.g2483</name>
    <name evidence="2" type="ORF">B9Z55_002483</name>
</gene>
<feature type="compositionally biased region" description="Acidic residues" evidence="1">
    <location>
        <begin position="64"/>
        <end position="87"/>
    </location>
</feature>
<dbReference type="GO" id="GO:0005730">
    <property type="term" value="C:nucleolus"/>
    <property type="evidence" value="ECO:0007669"/>
    <property type="project" value="TreeGrafter"/>
</dbReference>
<dbReference type="OrthoDB" id="287393at2759"/>
<evidence type="ECO:0000313" key="2">
    <source>
        <dbReference type="EMBL" id="PIC52333.1"/>
    </source>
</evidence>